<dbReference type="PANTHER" id="PTHR45931">
    <property type="entry name" value="SI:CH211-59O9.10"/>
    <property type="match status" value="1"/>
</dbReference>
<dbReference type="CDD" id="cd16454">
    <property type="entry name" value="RING-H2_PA-TM-RING"/>
    <property type="match status" value="1"/>
</dbReference>
<sequence>MKKEIYNNLPDFIFAKPNKPESPEQKDEPQPCAICYCDYDNGEQLKKLPCKHEFHSHCIKPWVEQHDTCPLCRKQIK</sequence>
<dbReference type="GO" id="GO:0006511">
    <property type="term" value="P:ubiquitin-dependent protein catabolic process"/>
    <property type="evidence" value="ECO:0007669"/>
    <property type="project" value="TreeGrafter"/>
</dbReference>
<dbReference type="InterPro" id="IPR001841">
    <property type="entry name" value="Znf_RING"/>
</dbReference>
<evidence type="ECO:0000313" key="7">
    <source>
        <dbReference type="Proteomes" id="UP000785679"/>
    </source>
</evidence>
<keyword evidence="7" id="KW-1185">Reference proteome</keyword>
<dbReference type="PROSITE" id="PS50089">
    <property type="entry name" value="ZF_RING_2"/>
    <property type="match status" value="1"/>
</dbReference>
<reference evidence="6" key="1">
    <citation type="submission" date="2019-06" db="EMBL/GenBank/DDBJ databases">
        <authorList>
            <person name="Zheng W."/>
        </authorList>
    </citation>
    <scope>NUCLEOTIDE SEQUENCE</scope>
    <source>
        <strain evidence="6">QDHG01</strain>
    </source>
</reference>
<gene>
    <name evidence="6" type="ORF">FGO68_gene16058</name>
</gene>
<dbReference type="Pfam" id="PF13639">
    <property type="entry name" value="zf-RING_2"/>
    <property type="match status" value="1"/>
</dbReference>
<dbReference type="InterPro" id="IPR013083">
    <property type="entry name" value="Znf_RING/FYVE/PHD"/>
</dbReference>
<evidence type="ECO:0000256" key="4">
    <source>
        <dbReference type="PROSITE-ProRule" id="PRU00175"/>
    </source>
</evidence>
<dbReference type="GO" id="GO:0061630">
    <property type="term" value="F:ubiquitin protein ligase activity"/>
    <property type="evidence" value="ECO:0007669"/>
    <property type="project" value="TreeGrafter"/>
</dbReference>
<dbReference type="Proteomes" id="UP000785679">
    <property type="component" value="Unassembled WGS sequence"/>
</dbReference>
<keyword evidence="3" id="KW-0862">Zinc</keyword>
<dbReference type="AlphaFoldDB" id="A0A8J8T229"/>
<dbReference type="EMBL" id="RRYP01010049">
    <property type="protein sequence ID" value="TNV78648.1"/>
    <property type="molecule type" value="Genomic_DNA"/>
</dbReference>
<evidence type="ECO:0000256" key="1">
    <source>
        <dbReference type="ARBA" id="ARBA00022723"/>
    </source>
</evidence>
<dbReference type="InterPro" id="IPR051834">
    <property type="entry name" value="RING_finger_E3_ligase"/>
</dbReference>
<dbReference type="GO" id="GO:0005634">
    <property type="term" value="C:nucleus"/>
    <property type="evidence" value="ECO:0007669"/>
    <property type="project" value="TreeGrafter"/>
</dbReference>
<dbReference type="SMART" id="SM00184">
    <property type="entry name" value="RING"/>
    <property type="match status" value="1"/>
</dbReference>
<proteinExistence type="predicted"/>
<dbReference type="OrthoDB" id="302668at2759"/>
<evidence type="ECO:0000259" key="5">
    <source>
        <dbReference type="PROSITE" id="PS50089"/>
    </source>
</evidence>
<dbReference type="PANTHER" id="PTHR45931:SF3">
    <property type="entry name" value="RING ZINC FINGER-CONTAINING PROTEIN"/>
    <property type="match status" value="1"/>
</dbReference>
<evidence type="ECO:0000256" key="3">
    <source>
        <dbReference type="ARBA" id="ARBA00022833"/>
    </source>
</evidence>
<evidence type="ECO:0000256" key="2">
    <source>
        <dbReference type="ARBA" id="ARBA00022771"/>
    </source>
</evidence>
<organism evidence="6 7">
    <name type="scientific">Halteria grandinella</name>
    <dbReference type="NCBI Taxonomy" id="5974"/>
    <lineage>
        <taxon>Eukaryota</taxon>
        <taxon>Sar</taxon>
        <taxon>Alveolata</taxon>
        <taxon>Ciliophora</taxon>
        <taxon>Intramacronucleata</taxon>
        <taxon>Spirotrichea</taxon>
        <taxon>Stichotrichia</taxon>
        <taxon>Sporadotrichida</taxon>
        <taxon>Halteriidae</taxon>
        <taxon>Halteria</taxon>
    </lineage>
</organism>
<keyword evidence="1" id="KW-0479">Metal-binding</keyword>
<comment type="caution">
    <text evidence="6">The sequence shown here is derived from an EMBL/GenBank/DDBJ whole genome shotgun (WGS) entry which is preliminary data.</text>
</comment>
<dbReference type="GO" id="GO:0008270">
    <property type="term" value="F:zinc ion binding"/>
    <property type="evidence" value="ECO:0007669"/>
    <property type="project" value="UniProtKB-KW"/>
</dbReference>
<accession>A0A8J8T229</accession>
<dbReference type="SUPFAM" id="SSF57850">
    <property type="entry name" value="RING/U-box"/>
    <property type="match status" value="1"/>
</dbReference>
<dbReference type="Gene3D" id="3.30.40.10">
    <property type="entry name" value="Zinc/RING finger domain, C3HC4 (zinc finger)"/>
    <property type="match status" value="1"/>
</dbReference>
<protein>
    <recommendedName>
        <fullName evidence="5">RING-type domain-containing protein</fullName>
    </recommendedName>
</protein>
<evidence type="ECO:0000313" key="6">
    <source>
        <dbReference type="EMBL" id="TNV78648.1"/>
    </source>
</evidence>
<name>A0A8J8T229_HALGN</name>
<feature type="domain" description="RING-type" evidence="5">
    <location>
        <begin position="32"/>
        <end position="73"/>
    </location>
</feature>
<keyword evidence="2 4" id="KW-0863">Zinc-finger</keyword>